<dbReference type="PROSITE" id="PS50883">
    <property type="entry name" value="EAL"/>
    <property type="match status" value="1"/>
</dbReference>
<dbReference type="AlphaFoldDB" id="W4EZL6"/>
<reference evidence="4 5" key="1">
    <citation type="journal article" date="2014" name="BMC Genomics">
        <title>Genomic comparison of sporeforming bacilli isolated from milk.</title>
        <authorList>
            <person name="Moreno Switt A.I."/>
            <person name="Andrus A.D."/>
            <person name="Ranieri M.L."/>
            <person name="Orsi R.H."/>
            <person name="Ivy R."/>
            <person name="den Bakker H.C."/>
            <person name="Martin N.H."/>
            <person name="Wiedmann M."/>
            <person name="Boor K.J."/>
        </authorList>
    </citation>
    <scope>NUCLEOTIDE SEQUENCE [LARGE SCALE GENOMIC DNA]</scope>
    <source>
        <strain evidence="4 5">FSL R5-213</strain>
    </source>
</reference>
<evidence type="ECO:0000313" key="4">
    <source>
        <dbReference type="EMBL" id="ETT85669.1"/>
    </source>
</evidence>
<dbReference type="InterPro" id="IPR052155">
    <property type="entry name" value="Biofilm_reg_signaling"/>
</dbReference>
<organism evidence="4 5">
    <name type="scientific">Viridibacillus arenosi FSL R5-213</name>
    <dbReference type="NCBI Taxonomy" id="1227360"/>
    <lineage>
        <taxon>Bacteria</taxon>
        <taxon>Bacillati</taxon>
        <taxon>Bacillota</taxon>
        <taxon>Bacilli</taxon>
        <taxon>Bacillales</taxon>
        <taxon>Caryophanaceae</taxon>
        <taxon>Viridibacillus</taxon>
    </lineage>
</organism>
<sequence>MYNSSLSPQQFLDFIQKFSRLYPESMTMLIEQDSNNQYWITYVNESFKTFFEHTFEHKVLASSFFTLQMGTNLEDFLLQKGEVIEPYNKQITIRKKTILHTFNVGVIADTTTQHKVIYLSFTKVISNEMYCSLMDHNLDPVITINQSGQIINSNRAATSIFGYKQDALIKLPYLELVSKRDKLKLLKLIEQTLEQKQPIELNECSIKNVEGRTIVVYVKSIPIIDNNEVKEIQLILRDISRHSESGKTVFYLSYHDQLTGIWNKHALQEHFKEEERIAKCRGNQMAIILLDLDRFKKINDSIGFNKGDELLKKVVQRLSTLSDANSQIYRQNGDDFIFLLQQSDVNNTENFAEKVLALFKKPFCIDELELNISGSIGGVMYPSDGVEFDVLLKKADQALRYVKERGPSTFRFYHSKMLDTSNNGAVMESHLRRAIEKNELSIHYQPQVDLDTGKINSFEALLRWNNPKFGLVPPSVFIPIAEDSGLILEIGDWVLNQVCIQLKEWQIKGFIDVRIAVNISSKQFKQEAFANAIRKYIYKYELNPQSLELEITESSMTNIHETLTILEELKKMGVIISIDDFGTGYSSLSYLKRYPIDIIKIDQSFIKEIEQDEKDEAIAKTIIHLAHSLGMKVIAEGVEKKDHVEILKEVNCEKAQGYYFSRPVPIESITEMYFC</sequence>
<dbReference type="SMART" id="SM00052">
    <property type="entry name" value="EAL"/>
    <property type="match status" value="1"/>
</dbReference>
<dbReference type="Gene3D" id="3.30.450.20">
    <property type="entry name" value="PAS domain"/>
    <property type="match status" value="1"/>
</dbReference>
<dbReference type="Pfam" id="PF00563">
    <property type="entry name" value="EAL"/>
    <property type="match status" value="1"/>
</dbReference>
<dbReference type="NCBIfam" id="TIGR00229">
    <property type="entry name" value="sensory_box"/>
    <property type="match status" value="1"/>
</dbReference>
<dbReference type="PROSITE" id="PS50887">
    <property type="entry name" value="GGDEF"/>
    <property type="match status" value="1"/>
</dbReference>
<dbReference type="SUPFAM" id="SSF141868">
    <property type="entry name" value="EAL domain-like"/>
    <property type="match status" value="1"/>
</dbReference>
<accession>W4EZL6</accession>
<comment type="caution">
    <text evidence="4">The sequence shown here is derived from an EMBL/GenBank/DDBJ whole genome shotgun (WGS) entry which is preliminary data.</text>
</comment>
<dbReference type="GO" id="GO:0006355">
    <property type="term" value="P:regulation of DNA-templated transcription"/>
    <property type="evidence" value="ECO:0007669"/>
    <property type="project" value="InterPro"/>
</dbReference>
<keyword evidence="5" id="KW-1185">Reference proteome</keyword>
<evidence type="ECO:0000259" key="1">
    <source>
        <dbReference type="PROSITE" id="PS50112"/>
    </source>
</evidence>
<gene>
    <name evidence="4" type="ORF">C176_09572</name>
</gene>
<evidence type="ECO:0000259" key="3">
    <source>
        <dbReference type="PROSITE" id="PS50887"/>
    </source>
</evidence>
<dbReference type="PROSITE" id="PS50112">
    <property type="entry name" value="PAS"/>
    <property type="match status" value="1"/>
</dbReference>
<dbReference type="CDD" id="cd01949">
    <property type="entry name" value="GGDEF"/>
    <property type="match status" value="1"/>
</dbReference>
<name>W4EZL6_9BACL</name>
<dbReference type="Gene3D" id="3.20.20.450">
    <property type="entry name" value="EAL domain"/>
    <property type="match status" value="1"/>
</dbReference>
<dbReference type="InterPro" id="IPR035919">
    <property type="entry name" value="EAL_sf"/>
</dbReference>
<dbReference type="CDD" id="cd01948">
    <property type="entry name" value="EAL"/>
    <property type="match status" value="1"/>
</dbReference>
<feature type="domain" description="PAS" evidence="1">
    <location>
        <begin position="126"/>
        <end position="196"/>
    </location>
</feature>
<dbReference type="SUPFAM" id="SSF55785">
    <property type="entry name" value="PYP-like sensor domain (PAS domain)"/>
    <property type="match status" value="1"/>
</dbReference>
<dbReference type="InterPro" id="IPR000014">
    <property type="entry name" value="PAS"/>
</dbReference>
<dbReference type="InterPro" id="IPR035965">
    <property type="entry name" value="PAS-like_dom_sf"/>
</dbReference>
<dbReference type="Pfam" id="PF00990">
    <property type="entry name" value="GGDEF"/>
    <property type="match status" value="1"/>
</dbReference>
<feature type="domain" description="GGDEF" evidence="3">
    <location>
        <begin position="283"/>
        <end position="415"/>
    </location>
</feature>
<evidence type="ECO:0000259" key="2">
    <source>
        <dbReference type="PROSITE" id="PS50883"/>
    </source>
</evidence>
<dbReference type="Pfam" id="PF00989">
    <property type="entry name" value="PAS"/>
    <property type="match status" value="1"/>
</dbReference>
<protein>
    <submittedName>
        <fullName evidence="4">Sensory box/GGDEF family protein</fullName>
    </submittedName>
</protein>
<evidence type="ECO:0000313" key="5">
    <source>
        <dbReference type="Proteomes" id="UP000019062"/>
    </source>
</evidence>
<dbReference type="EMBL" id="ASQA01000016">
    <property type="protein sequence ID" value="ETT85669.1"/>
    <property type="molecule type" value="Genomic_DNA"/>
</dbReference>
<dbReference type="eggNOG" id="COG5001">
    <property type="taxonomic scope" value="Bacteria"/>
</dbReference>
<dbReference type="Gene3D" id="3.30.70.270">
    <property type="match status" value="1"/>
</dbReference>
<dbReference type="CDD" id="cd00130">
    <property type="entry name" value="PAS"/>
    <property type="match status" value="1"/>
</dbReference>
<dbReference type="InterPro" id="IPR029787">
    <property type="entry name" value="Nucleotide_cyclase"/>
</dbReference>
<dbReference type="SMART" id="SM00091">
    <property type="entry name" value="PAS"/>
    <property type="match status" value="1"/>
</dbReference>
<dbReference type="Proteomes" id="UP000019062">
    <property type="component" value="Unassembled WGS sequence"/>
</dbReference>
<dbReference type="PANTHER" id="PTHR44757">
    <property type="entry name" value="DIGUANYLATE CYCLASE DGCP"/>
    <property type="match status" value="1"/>
</dbReference>
<dbReference type="SMART" id="SM00267">
    <property type="entry name" value="GGDEF"/>
    <property type="match status" value="1"/>
</dbReference>
<proteinExistence type="predicted"/>
<dbReference type="NCBIfam" id="TIGR00254">
    <property type="entry name" value="GGDEF"/>
    <property type="match status" value="1"/>
</dbReference>
<dbReference type="PANTHER" id="PTHR44757:SF2">
    <property type="entry name" value="BIOFILM ARCHITECTURE MAINTENANCE PROTEIN MBAA"/>
    <property type="match status" value="1"/>
</dbReference>
<dbReference type="FunFam" id="3.20.20.450:FF:000001">
    <property type="entry name" value="Cyclic di-GMP phosphodiesterase yahA"/>
    <property type="match status" value="1"/>
</dbReference>
<feature type="domain" description="EAL" evidence="2">
    <location>
        <begin position="424"/>
        <end position="675"/>
    </location>
</feature>
<dbReference type="InterPro" id="IPR013767">
    <property type="entry name" value="PAS_fold"/>
</dbReference>
<dbReference type="InterPro" id="IPR000160">
    <property type="entry name" value="GGDEF_dom"/>
</dbReference>
<dbReference type="InterPro" id="IPR001633">
    <property type="entry name" value="EAL_dom"/>
</dbReference>
<dbReference type="SUPFAM" id="SSF55073">
    <property type="entry name" value="Nucleotide cyclase"/>
    <property type="match status" value="1"/>
</dbReference>
<dbReference type="InterPro" id="IPR043128">
    <property type="entry name" value="Rev_trsase/Diguanyl_cyclase"/>
</dbReference>
<dbReference type="PATRIC" id="fig|1227360.4.peg.1951"/>
<dbReference type="RefSeq" id="WP_051448680.1">
    <property type="nucleotide sequence ID" value="NZ_ASQA01000016.1"/>
</dbReference>